<dbReference type="Proteomes" id="UP000460272">
    <property type="component" value="Unassembled WGS sequence"/>
</dbReference>
<feature type="compositionally biased region" description="Low complexity" evidence="1">
    <location>
        <begin position="79"/>
        <end position="94"/>
    </location>
</feature>
<evidence type="ECO:0000313" key="3">
    <source>
        <dbReference type="Proteomes" id="UP000460272"/>
    </source>
</evidence>
<feature type="region of interest" description="Disordered" evidence="1">
    <location>
        <begin position="79"/>
        <end position="110"/>
    </location>
</feature>
<gene>
    <name evidence="2" type="ORF">EAS64_29465</name>
</gene>
<name>A0A6P2BRH1_9ACTN</name>
<dbReference type="OrthoDB" id="3612087at2"/>
<dbReference type="RefSeq" id="WP_145858350.1">
    <property type="nucleotide sequence ID" value="NZ_RPFW01000006.1"/>
</dbReference>
<organism evidence="2 3">
    <name type="scientific">Trebonia kvetii</name>
    <dbReference type="NCBI Taxonomy" id="2480626"/>
    <lineage>
        <taxon>Bacteria</taxon>
        <taxon>Bacillati</taxon>
        <taxon>Actinomycetota</taxon>
        <taxon>Actinomycetes</taxon>
        <taxon>Streptosporangiales</taxon>
        <taxon>Treboniaceae</taxon>
        <taxon>Trebonia</taxon>
    </lineage>
</organism>
<comment type="caution">
    <text evidence="2">The sequence shown here is derived from an EMBL/GenBank/DDBJ whole genome shotgun (WGS) entry which is preliminary data.</text>
</comment>
<dbReference type="AlphaFoldDB" id="A0A6P2BRH1"/>
<reference evidence="2 3" key="1">
    <citation type="submission" date="2018-11" db="EMBL/GenBank/DDBJ databases">
        <title>Trebonia kvetii gen.nov., sp.nov., a novel acidophilic actinobacterium, and proposal of the new actinobacterial family Treboniaceae fam. nov.</title>
        <authorList>
            <person name="Rapoport D."/>
            <person name="Sagova-Mareckova M."/>
            <person name="Sedlacek I."/>
            <person name="Provaznik J."/>
            <person name="Kralova S."/>
            <person name="Pavlinic D."/>
            <person name="Benes V."/>
            <person name="Kopecky J."/>
        </authorList>
    </citation>
    <scope>NUCLEOTIDE SEQUENCE [LARGE SCALE GENOMIC DNA]</scope>
    <source>
        <strain evidence="2 3">15Tr583</strain>
    </source>
</reference>
<protein>
    <recommendedName>
        <fullName evidence="4">CU044_5270 family protein</fullName>
    </recommendedName>
</protein>
<dbReference type="NCBIfam" id="NF038083">
    <property type="entry name" value="CU044_5270_fam"/>
    <property type="match status" value="1"/>
</dbReference>
<keyword evidence="3" id="KW-1185">Reference proteome</keyword>
<evidence type="ECO:0008006" key="4">
    <source>
        <dbReference type="Google" id="ProtNLM"/>
    </source>
</evidence>
<accession>A0A6P2BRH1</accession>
<evidence type="ECO:0000256" key="1">
    <source>
        <dbReference type="SAM" id="MobiDB-lite"/>
    </source>
</evidence>
<sequence>MNDLTHLAGLRSEVPLADGARLSDAVIAALPLEGDRAHHAVPHGATVRRARRRALRPLLAGTLAAAVGAGAFAAVELSGSSASSQGPGGSTTSAWSGRPTAAWPAAGHPSYGRAKTAAQLVDYTTRAAASAPGRAPKPNEWVVVKSEFADSSGGSGGYLFGPPDKREITLAWFSGEPCGPVASVPRVPATVAPSETVTGTLTVDSAGGGRAGCPGTTLGGWKSVSYDYLNSLPTDPSALEQILAGSAGPVVANTKEQAIFQAIETLLDAGESQGVVVPPKLTATMYRVLQQLPGVTFQSATDLAGREGIGFSMVLEGYFTQEIVIDPETYTYMGFKDVVIKDHALVGTDGTRDVKVGHVMGWGALLGSAIVDKPGQLP</sequence>
<dbReference type="EMBL" id="RPFW01000006">
    <property type="protein sequence ID" value="TVZ01614.1"/>
    <property type="molecule type" value="Genomic_DNA"/>
</dbReference>
<proteinExistence type="predicted"/>
<evidence type="ECO:0000313" key="2">
    <source>
        <dbReference type="EMBL" id="TVZ01614.1"/>
    </source>
</evidence>
<dbReference type="InterPro" id="IPR047789">
    <property type="entry name" value="CU044_5270-like"/>
</dbReference>